<name>A0A1Y1LJP8_PHOPY</name>
<dbReference type="AlphaFoldDB" id="A0A1Y1LJP8"/>
<dbReference type="InterPro" id="IPR002018">
    <property type="entry name" value="CarbesteraseB"/>
</dbReference>
<keyword evidence="2" id="KW-0719">Serine esterase</keyword>
<evidence type="ECO:0000259" key="5">
    <source>
        <dbReference type="Pfam" id="PF00135"/>
    </source>
</evidence>
<dbReference type="EMBL" id="GEZM01053959">
    <property type="protein sequence ID" value="JAV73894.1"/>
    <property type="molecule type" value="Transcribed_RNA"/>
</dbReference>
<dbReference type="PANTHER" id="PTHR43142">
    <property type="entry name" value="CARBOXYLIC ESTER HYDROLASE"/>
    <property type="match status" value="1"/>
</dbReference>
<dbReference type="SUPFAM" id="SSF53474">
    <property type="entry name" value="alpha/beta-Hydrolases"/>
    <property type="match status" value="1"/>
</dbReference>
<feature type="domain" description="Carboxylesterase type B" evidence="5">
    <location>
        <begin position="2"/>
        <end position="134"/>
    </location>
</feature>
<dbReference type="Pfam" id="PF00135">
    <property type="entry name" value="COesterase"/>
    <property type="match status" value="1"/>
</dbReference>
<keyword evidence="4" id="KW-0325">Glycoprotein</keyword>
<evidence type="ECO:0000256" key="4">
    <source>
        <dbReference type="ARBA" id="ARBA00023180"/>
    </source>
</evidence>
<accession>A0A1Y1LJP8</accession>
<keyword evidence="3" id="KW-0378">Hydrolase</keyword>
<dbReference type="PANTHER" id="PTHR43142:SF1">
    <property type="entry name" value="CARBOXYLIC ESTER HYDROLASE"/>
    <property type="match status" value="1"/>
</dbReference>
<reference evidence="6" key="1">
    <citation type="journal article" date="2016" name="Sci. Rep.">
        <title>Molecular characterization of firefly nuptial gifts: a multi-omics approach sheds light on postcopulatory sexual selection.</title>
        <authorList>
            <person name="Al-Wathiqui N."/>
            <person name="Fallon T.R."/>
            <person name="South A."/>
            <person name="Weng J.K."/>
            <person name="Lewis S.M."/>
        </authorList>
    </citation>
    <scope>NUCLEOTIDE SEQUENCE</scope>
</reference>
<dbReference type="Gene3D" id="3.40.50.1820">
    <property type="entry name" value="alpha/beta hydrolase"/>
    <property type="match status" value="1"/>
</dbReference>
<sequence>MFLRPVYNTVRYHRDTARCPIYFYRVSIDSQLNAEKRFMGITKPGVCHADELGYLFMSESTAKIAPGSIEDNGIKVFTTLWTSFAKTDNPNPTEKHPLIDVLWKPVKEGPIDFLDIGENLTVGVNPEKIRMAFWDGIDRMCSVR</sequence>
<proteinExistence type="inferred from homology"/>
<dbReference type="InterPro" id="IPR029058">
    <property type="entry name" value="AB_hydrolase_fold"/>
</dbReference>
<evidence type="ECO:0000313" key="6">
    <source>
        <dbReference type="EMBL" id="JAV73894.1"/>
    </source>
</evidence>
<organism evidence="6">
    <name type="scientific">Photinus pyralis</name>
    <name type="common">Common eastern firefly</name>
    <name type="synonym">Lampyris pyralis</name>
    <dbReference type="NCBI Taxonomy" id="7054"/>
    <lineage>
        <taxon>Eukaryota</taxon>
        <taxon>Metazoa</taxon>
        <taxon>Ecdysozoa</taxon>
        <taxon>Arthropoda</taxon>
        <taxon>Hexapoda</taxon>
        <taxon>Insecta</taxon>
        <taxon>Pterygota</taxon>
        <taxon>Neoptera</taxon>
        <taxon>Endopterygota</taxon>
        <taxon>Coleoptera</taxon>
        <taxon>Polyphaga</taxon>
        <taxon>Elateriformia</taxon>
        <taxon>Elateroidea</taxon>
        <taxon>Lampyridae</taxon>
        <taxon>Lampyrinae</taxon>
        <taxon>Photinus</taxon>
    </lineage>
</organism>
<evidence type="ECO:0000256" key="3">
    <source>
        <dbReference type="ARBA" id="ARBA00022801"/>
    </source>
</evidence>
<protein>
    <recommendedName>
        <fullName evidence="5">Carboxylesterase type B domain-containing protein</fullName>
    </recommendedName>
</protein>
<comment type="similarity">
    <text evidence="1">Belongs to the type-B carboxylesterase/lipase family.</text>
</comment>
<dbReference type="GO" id="GO:0052689">
    <property type="term" value="F:carboxylic ester hydrolase activity"/>
    <property type="evidence" value="ECO:0007669"/>
    <property type="project" value="UniProtKB-KW"/>
</dbReference>
<evidence type="ECO:0000256" key="2">
    <source>
        <dbReference type="ARBA" id="ARBA00022487"/>
    </source>
</evidence>
<dbReference type="EMBL" id="GEZM01053958">
    <property type="protein sequence ID" value="JAV73897.1"/>
    <property type="molecule type" value="Transcribed_RNA"/>
</dbReference>
<evidence type="ECO:0000256" key="1">
    <source>
        <dbReference type="ARBA" id="ARBA00005964"/>
    </source>
</evidence>